<keyword evidence="12" id="KW-1185">Reference proteome</keyword>
<dbReference type="PANTHER" id="PTHR14624:SF0">
    <property type="entry name" value="POLYPRENOL REDUCTASE"/>
    <property type="match status" value="1"/>
</dbReference>
<evidence type="ECO:0000256" key="2">
    <source>
        <dbReference type="ARBA" id="ARBA00012522"/>
    </source>
</evidence>
<feature type="transmembrane region" description="Helical" evidence="9">
    <location>
        <begin position="92"/>
        <end position="113"/>
    </location>
</feature>
<evidence type="ECO:0000256" key="8">
    <source>
        <dbReference type="ARBA" id="ARBA00049427"/>
    </source>
</evidence>
<comment type="subcellular location">
    <subcellularLocation>
        <location evidence="1">Endomembrane system</location>
        <topology evidence="1">Multi-pass membrane protein</topology>
    </subcellularLocation>
    <subcellularLocation>
        <location evidence="9">Endoplasmic reticulum membrane</location>
    </subcellularLocation>
</comment>
<feature type="transmembrane region" description="Helical" evidence="9">
    <location>
        <begin position="58"/>
        <end position="77"/>
    </location>
</feature>
<keyword evidence="9" id="KW-0560">Oxidoreductase</keyword>
<protein>
    <recommendedName>
        <fullName evidence="7 9">Polyprenal reductase</fullName>
        <ecNumber evidence="2 9">1.3.1.94</ecNumber>
    </recommendedName>
</protein>
<feature type="domain" description="3-oxo-5-alpha-steroid 4-dehydrogenase C-terminal" evidence="10">
    <location>
        <begin position="80"/>
        <end position="204"/>
    </location>
</feature>
<comment type="caution">
    <text evidence="9">Lacks conserved residue(s) required for the propagation of feature annotation.</text>
</comment>
<comment type="function">
    <text evidence="9">Plays a key role in early steps of protein N-linked glycosylation by being involved in the conversion of polyprenol into dolichol. Acts as a polyprenal reductase that mediates the reduction of polyprenal into dolichal in a NADP-dependent mechanism. Dolichols are required for the synthesis of dolichol-linked monosaccharides and the oligosaccharide precursor used for N-glycosylation.</text>
</comment>
<gene>
    <name evidence="11" type="ORF">X798_02846</name>
</gene>
<keyword evidence="3 9" id="KW-0812">Transmembrane</keyword>
<sequence length="204" mass="24090">SLVYFGKCRKDYDFKTWLKIIEVPKRLFWVFYLIASISILFAFIDIVISAQLRYNDNLILISIGLLLYLTHVLRRLYECLYVSIFSDSKMHILHFLLGITFYPFSVCSQLLSFTLNKKAGLNARNTHSVPHGGLFEYCLSPHYFLEIILYFLFALFYQLSIPMLLCFLFVTLNQTIAALSNQNWYRKHFREYSSSRKALIPYIL</sequence>
<evidence type="ECO:0000256" key="3">
    <source>
        <dbReference type="ARBA" id="ARBA00022692"/>
    </source>
</evidence>
<evidence type="ECO:0000256" key="5">
    <source>
        <dbReference type="ARBA" id="ARBA00023136"/>
    </source>
</evidence>
<dbReference type="UniPathway" id="UPA00378"/>
<dbReference type="PANTHER" id="PTHR14624">
    <property type="entry name" value="DFG10 PROTEIN"/>
    <property type="match status" value="1"/>
</dbReference>
<evidence type="ECO:0000313" key="12">
    <source>
        <dbReference type="Proteomes" id="UP000242913"/>
    </source>
</evidence>
<dbReference type="GO" id="GO:0005789">
    <property type="term" value="C:endoplasmic reticulum membrane"/>
    <property type="evidence" value="ECO:0007669"/>
    <property type="project" value="UniProtKB-SubCell"/>
</dbReference>
<evidence type="ECO:0000256" key="9">
    <source>
        <dbReference type="RuleBase" id="RU367081"/>
    </source>
</evidence>
<name>A0A238BZ49_9BILA</name>
<dbReference type="EC" id="1.3.1.94" evidence="2 9"/>
<evidence type="ECO:0000259" key="10">
    <source>
        <dbReference type="Pfam" id="PF02544"/>
    </source>
</evidence>
<dbReference type="Proteomes" id="UP000242913">
    <property type="component" value="Unassembled WGS sequence"/>
</dbReference>
<dbReference type="GO" id="GO:0160198">
    <property type="term" value="F:polyprenal reductase activity"/>
    <property type="evidence" value="ECO:0007669"/>
    <property type="project" value="UniProtKB-EC"/>
</dbReference>
<dbReference type="AlphaFoldDB" id="A0A238BZ49"/>
<dbReference type="Pfam" id="PF02544">
    <property type="entry name" value="Steroid_dh"/>
    <property type="match status" value="1"/>
</dbReference>
<dbReference type="EMBL" id="KZ269989">
    <property type="protein sequence ID" value="OZC10000.1"/>
    <property type="molecule type" value="Genomic_DNA"/>
</dbReference>
<comment type="similarity">
    <text evidence="6 9">Belongs to the steroid 5-alpha reductase family. Polyprenal reductase subfamily.</text>
</comment>
<accession>A0A238BZ49</accession>
<dbReference type="InterPro" id="IPR039698">
    <property type="entry name" value="Dfg10/SRD5A3"/>
</dbReference>
<dbReference type="GO" id="GO:0003865">
    <property type="term" value="F:3-oxo-5-alpha-steroid 4-dehydrogenase activity"/>
    <property type="evidence" value="ECO:0007669"/>
    <property type="project" value="TreeGrafter"/>
</dbReference>
<evidence type="ECO:0000313" key="11">
    <source>
        <dbReference type="EMBL" id="OZC10000.1"/>
    </source>
</evidence>
<dbReference type="GO" id="GO:0016095">
    <property type="term" value="P:polyprenol catabolic process"/>
    <property type="evidence" value="ECO:0007669"/>
    <property type="project" value="UniProtKB-UniRule"/>
</dbReference>
<dbReference type="OrthoDB" id="5788137at2759"/>
<keyword evidence="9" id="KW-0256">Endoplasmic reticulum</keyword>
<organism evidence="11 12">
    <name type="scientific">Onchocerca flexuosa</name>
    <dbReference type="NCBI Taxonomy" id="387005"/>
    <lineage>
        <taxon>Eukaryota</taxon>
        <taxon>Metazoa</taxon>
        <taxon>Ecdysozoa</taxon>
        <taxon>Nematoda</taxon>
        <taxon>Chromadorea</taxon>
        <taxon>Rhabditida</taxon>
        <taxon>Spirurina</taxon>
        <taxon>Spiruromorpha</taxon>
        <taxon>Filarioidea</taxon>
        <taxon>Onchocercidae</taxon>
        <taxon>Onchocerca</taxon>
    </lineage>
</organism>
<evidence type="ECO:0000256" key="1">
    <source>
        <dbReference type="ARBA" id="ARBA00004127"/>
    </source>
</evidence>
<keyword evidence="4 9" id="KW-1133">Transmembrane helix</keyword>
<proteinExistence type="inferred from homology"/>
<keyword evidence="5 9" id="KW-0472">Membrane</keyword>
<feature type="transmembrane region" description="Helical" evidence="9">
    <location>
        <begin position="27"/>
        <end position="46"/>
    </location>
</feature>
<keyword evidence="9" id="KW-0521">NADP</keyword>
<reference evidence="11 12" key="1">
    <citation type="submission" date="2015-12" db="EMBL/GenBank/DDBJ databases">
        <title>Draft genome of the nematode, Onchocerca flexuosa.</title>
        <authorList>
            <person name="Mitreva M."/>
        </authorList>
    </citation>
    <scope>NUCLEOTIDE SEQUENCE [LARGE SCALE GENOMIC DNA]</scope>
    <source>
        <strain evidence="11">Red Deer</strain>
    </source>
</reference>
<comment type="catalytic activity">
    <reaction evidence="8 9">
        <text>a di-trans,poly-cis-dolichal + NADP(+) = a di-trans,poly-cis-polyprenal + NADPH + H(+)</text>
        <dbReference type="Rhea" id="RHEA:80727"/>
        <dbReference type="Rhea" id="RHEA-COMP:19536"/>
        <dbReference type="Rhea" id="RHEA-COMP:19537"/>
        <dbReference type="ChEBI" id="CHEBI:15378"/>
        <dbReference type="ChEBI" id="CHEBI:57783"/>
        <dbReference type="ChEBI" id="CHEBI:58349"/>
        <dbReference type="ChEBI" id="CHEBI:231623"/>
        <dbReference type="ChEBI" id="CHEBI:231637"/>
        <dbReference type="EC" id="1.3.1.94"/>
    </reaction>
    <physiologicalReaction direction="right-to-left" evidence="8 9">
        <dbReference type="Rhea" id="RHEA:80729"/>
    </physiologicalReaction>
</comment>
<evidence type="ECO:0000256" key="6">
    <source>
        <dbReference type="ARBA" id="ARBA00046320"/>
    </source>
</evidence>
<dbReference type="InterPro" id="IPR001104">
    <property type="entry name" value="3-oxo-5_a-steroid_4-DH_C"/>
</dbReference>
<dbReference type="GO" id="GO:0102389">
    <property type="term" value="F:polyprenol reductase activity"/>
    <property type="evidence" value="ECO:0007669"/>
    <property type="project" value="UniProtKB-UniRule"/>
</dbReference>
<evidence type="ECO:0000256" key="4">
    <source>
        <dbReference type="ARBA" id="ARBA00022989"/>
    </source>
</evidence>
<feature type="non-terminal residue" evidence="11">
    <location>
        <position position="1"/>
    </location>
</feature>
<dbReference type="GO" id="GO:0006488">
    <property type="term" value="P:dolichol-linked oligosaccharide biosynthetic process"/>
    <property type="evidence" value="ECO:0007669"/>
    <property type="project" value="UniProtKB-UniRule"/>
</dbReference>
<evidence type="ECO:0000256" key="7">
    <source>
        <dbReference type="ARBA" id="ARBA00047186"/>
    </source>
</evidence>
<comment type="pathway">
    <text evidence="9">Protein modification; protein glycosylation.</text>
</comment>
<dbReference type="PROSITE" id="PS50244">
    <property type="entry name" value="S5A_REDUCTASE"/>
    <property type="match status" value="1"/>
</dbReference>